<dbReference type="InterPro" id="IPR016024">
    <property type="entry name" value="ARM-type_fold"/>
</dbReference>
<dbReference type="SUPFAM" id="SSF48371">
    <property type="entry name" value="ARM repeat"/>
    <property type="match status" value="1"/>
</dbReference>
<evidence type="ECO:0000259" key="1">
    <source>
        <dbReference type="Pfam" id="PF23227"/>
    </source>
</evidence>
<dbReference type="PANTHER" id="PTHR23120:SF0">
    <property type="entry name" value="MAESTRO HEAT-LIKE REPEAT FAMILY MEMBER 1"/>
    <property type="match status" value="1"/>
</dbReference>
<dbReference type="PANTHER" id="PTHR23120">
    <property type="entry name" value="MAESTRO-RELATED HEAT DOMAIN-CONTAINING"/>
    <property type="match status" value="1"/>
</dbReference>
<accession>A0A8J4TMI4</accession>
<name>A0A8J4TMI4_9TREM</name>
<keyword evidence="3" id="KW-1185">Reference proteome</keyword>
<organism evidence="2 3">
    <name type="scientific">Paragonimus heterotremus</name>
    <dbReference type="NCBI Taxonomy" id="100268"/>
    <lineage>
        <taxon>Eukaryota</taxon>
        <taxon>Metazoa</taxon>
        <taxon>Spiralia</taxon>
        <taxon>Lophotrochozoa</taxon>
        <taxon>Platyhelminthes</taxon>
        <taxon>Trematoda</taxon>
        <taxon>Digenea</taxon>
        <taxon>Plagiorchiida</taxon>
        <taxon>Troglotremata</taxon>
        <taxon>Troglotrematidae</taxon>
        <taxon>Paragonimus</taxon>
    </lineage>
</organism>
<dbReference type="Pfam" id="PF23227">
    <property type="entry name" value="HEAT_MROH2B_C"/>
    <property type="match status" value="1"/>
</dbReference>
<dbReference type="OrthoDB" id="1884734at2759"/>
<dbReference type="AlphaFoldDB" id="A0A8J4TMI4"/>
<comment type="caution">
    <text evidence="2">The sequence shown here is derived from an EMBL/GenBank/DDBJ whole genome shotgun (WGS) entry which is preliminary data.</text>
</comment>
<evidence type="ECO:0000313" key="2">
    <source>
        <dbReference type="EMBL" id="KAF5402359.1"/>
    </source>
</evidence>
<dbReference type="EMBL" id="LUCH01001863">
    <property type="protein sequence ID" value="KAF5402359.1"/>
    <property type="molecule type" value="Genomic_DNA"/>
</dbReference>
<dbReference type="GO" id="GO:0005737">
    <property type="term" value="C:cytoplasm"/>
    <property type="evidence" value="ECO:0007669"/>
    <property type="project" value="TreeGrafter"/>
</dbReference>
<dbReference type="InterPro" id="IPR055406">
    <property type="entry name" value="HEAT_Maestro"/>
</dbReference>
<protein>
    <recommendedName>
        <fullName evidence="1">Maestro/Maestro-like HEAT-repeats domain-containing protein</fullName>
    </recommendedName>
</protein>
<gene>
    <name evidence="2" type="ORF">PHET_03711</name>
</gene>
<evidence type="ECO:0000313" key="3">
    <source>
        <dbReference type="Proteomes" id="UP000748531"/>
    </source>
</evidence>
<reference evidence="2" key="1">
    <citation type="submission" date="2019-05" db="EMBL/GenBank/DDBJ databases">
        <title>Annotation for the trematode Paragonimus heterotremus.</title>
        <authorList>
            <person name="Choi Y.-J."/>
        </authorList>
    </citation>
    <scope>NUCLEOTIDE SEQUENCE</scope>
    <source>
        <strain evidence="2">LC</strain>
    </source>
</reference>
<dbReference type="InterPro" id="IPR045206">
    <property type="entry name" value="Maestro_heat-like_prot"/>
</dbReference>
<feature type="domain" description="Maestro/Maestro-like HEAT-repeats" evidence="1">
    <location>
        <begin position="632"/>
        <end position="763"/>
    </location>
</feature>
<dbReference type="Proteomes" id="UP000748531">
    <property type="component" value="Unassembled WGS sequence"/>
</dbReference>
<proteinExistence type="predicted"/>
<sequence>MLPTDLLLCELAHGVPQTQLRGLLELIYSGLILSPVVPITGDSSDMTDDCDNDDCIEPSNAMTNTRLTRDGRSWNYLWKMCGNKWSPRCSSPQGSSCVAVEKSQSELPTWFLRLGIPWSSQGFLLKLLIGLVYGHAGVLNDQQVEFIVRSAHRIYPQLPQPGLRAGLLHAVAQLGYRWPLLCLKTISANTLPLDDTWCILLSAIAFLPVSKSSCAAFAGFDSQPVTPEGKTNQGRTHSQLDSMDAADGHLYPRLLLHILKLLDCCHPYETRDIPLEAATSADKRFQATTAGDGPSMLEANFATQFWLSLVNCLQILSYPLSMDELVNGSGPYAPHLYSTRSNTIMTTKSRRKLFSRSITLPMSDKIISGLPTPVTQQSDACMLTTFLIDPPLFARVLGHWLLAYATTAVCRTLTGKSYETRSGAEANLELGRRPVTIAIEGINRFVQACCLSGLRFPSTQTPKALTSVAKSQSSEVFGNVTAENSILENPDNLPEIVNLTVCFVSKLLHKEYVYGLVQFFLGHMNSTYEVRRKLAVMVIGAVLSQLHTISDDSNITNILTVRSFNPDMLLEQLIRRLNDSSYAVRLLTIQMIGNIPAVTVNAQNACCPPDASPANDTDVEDVRLILIRCQSTKIIQRLMEIVNEHEGTDDSILLASLECLNHILPCATERQLCALLSDLSLRLLPIYSSVSVAIRCAAFRLFGTMTNFAWDSSASKLSMRCPTASHEILRAEANSVFVPLTLHLADPAEPLVQVCKVTLKSVRVMSMIRTGLMSVSPINSAHDLFLLVLTNQPC</sequence>